<evidence type="ECO:0000313" key="1">
    <source>
        <dbReference type="Proteomes" id="UP000095283"/>
    </source>
</evidence>
<keyword evidence="1" id="KW-1185">Reference proteome</keyword>
<protein>
    <submittedName>
        <fullName evidence="2">Uncharacterized protein</fullName>
    </submittedName>
</protein>
<organism evidence="1 2">
    <name type="scientific">Heterorhabditis bacteriophora</name>
    <name type="common">Entomopathogenic nematode worm</name>
    <dbReference type="NCBI Taxonomy" id="37862"/>
    <lineage>
        <taxon>Eukaryota</taxon>
        <taxon>Metazoa</taxon>
        <taxon>Ecdysozoa</taxon>
        <taxon>Nematoda</taxon>
        <taxon>Chromadorea</taxon>
        <taxon>Rhabditida</taxon>
        <taxon>Rhabditina</taxon>
        <taxon>Rhabditomorpha</taxon>
        <taxon>Strongyloidea</taxon>
        <taxon>Heterorhabditidae</taxon>
        <taxon>Heterorhabditis</taxon>
    </lineage>
</organism>
<dbReference type="WBParaSite" id="Hba_18428">
    <property type="protein sequence ID" value="Hba_18428"/>
    <property type="gene ID" value="Hba_18428"/>
</dbReference>
<dbReference type="Proteomes" id="UP000095283">
    <property type="component" value="Unplaced"/>
</dbReference>
<accession>A0A1I7XLP3</accession>
<dbReference type="AlphaFoldDB" id="A0A1I7XLP3"/>
<sequence length="76" mass="8582">MPTRVRIFKFMNSGENNIVKDFIDESGHSGQDLGEIAEKITFLNQQVTNRLGGLLHSVFDGVSSFLRSQDDILIRK</sequence>
<name>A0A1I7XLP3_HETBA</name>
<proteinExistence type="predicted"/>
<evidence type="ECO:0000313" key="2">
    <source>
        <dbReference type="WBParaSite" id="Hba_18428"/>
    </source>
</evidence>
<reference evidence="2" key="1">
    <citation type="submission" date="2016-11" db="UniProtKB">
        <authorList>
            <consortium name="WormBaseParasite"/>
        </authorList>
    </citation>
    <scope>IDENTIFICATION</scope>
</reference>